<feature type="domain" description="VOC" evidence="4">
    <location>
        <begin position="1"/>
        <end position="119"/>
    </location>
</feature>
<dbReference type="InterPro" id="IPR004360">
    <property type="entry name" value="Glyas_Fos-R_dOase_dom"/>
</dbReference>
<name>A0A7X1FXN9_9SPHN</name>
<evidence type="ECO:0000313" key="6">
    <source>
        <dbReference type="Proteomes" id="UP000551327"/>
    </source>
</evidence>
<keyword evidence="6" id="KW-1185">Reference proteome</keyword>
<dbReference type="CDD" id="cd08350">
    <property type="entry name" value="BLMT_like"/>
    <property type="match status" value="1"/>
</dbReference>
<gene>
    <name evidence="5" type="ORF">H7F53_06605</name>
</gene>
<keyword evidence="3" id="KW-0046">Antibiotic resistance</keyword>
<reference evidence="5 6" key="1">
    <citation type="submission" date="2020-08" db="EMBL/GenBank/DDBJ databases">
        <title>The genome sequence of type strain Novosphingobium piscinae KCTC 42194.</title>
        <authorList>
            <person name="Liu Y."/>
        </authorList>
    </citation>
    <scope>NUCLEOTIDE SEQUENCE [LARGE SCALE GENOMIC DNA]</scope>
    <source>
        <strain evidence="5 6">KCTC 42194</strain>
    </source>
</reference>
<dbReference type="Pfam" id="PF00903">
    <property type="entry name" value="Glyoxalase"/>
    <property type="match status" value="1"/>
</dbReference>
<dbReference type="Proteomes" id="UP000551327">
    <property type="component" value="Unassembled WGS sequence"/>
</dbReference>
<evidence type="ECO:0000256" key="2">
    <source>
        <dbReference type="ARBA" id="ARBA00021572"/>
    </source>
</evidence>
<dbReference type="InterPro" id="IPR037523">
    <property type="entry name" value="VOC_core"/>
</dbReference>
<evidence type="ECO:0000313" key="5">
    <source>
        <dbReference type="EMBL" id="MBC2668806.1"/>
    </source>
</evidence>
<dbReference type="SUPFAM" id="SSF54593">
    <property type="entry name" value="Glyoxalase/Bleomycin resistance protein/Dihydroxybiphenyl dioxygenase"/>
    <property type="match status" value="1"/>
</dbReference>
<dbReference type="GO" id="GO:0046677">
    <property type="term" value="P:response to antibiotic"/>
    <property type="evidence" value="ECO:0007669"/>
    <property type="project" value="UniProtKB-KW"/>
</dbReference>
<evidence type="ECO:0000256" key="1">
    <source>
        <dbReference type="ARBA" id="ARBA00011051"/>
    </source>
</evidence>
<dbReference type="InterPro" id="IPR029068">
    <property type="entry name" value="Glyas_Bleomycin-R_OHBP_Dase"/>
</dbReference>
<dbReference type="PRINTS" id="PR00311">
    <property type="entry name" value="BLEOMYCINRST"/>
</dbReference>
<protein>
    <recommendedName>
        <fullName evidence="2">Bleomycin resistance protein</fullName>
    </recommendedName>
</protein>
<sequence length="121" mass="13256">MTDHATPNLPSRDFAATLAFYARLGFSESYRDPGWMILERGGLVLEFFPYPGLDPAQSAFSCCLRLDDVAAFHALILASGVPEARTGWPRTHAPRREPWGGLVGALIDPDGSLLRLVQEEA</sequence>
<comment type="caution">
    <text evidence="5">The sequence shown here is derived from an EMBL/GenBank/DDBJ whole genome shotgun (WGS) entry which is preliminary data.</text>
</comment>
<proteinExistence type="inferred from homology"/>
<evidence type="ECO:0000259" key="4">
    <source>
        <dbReference type="PROSITE" id="PS51819"/>
    </source>
</evidence>
<accession>A0A7X1FXN9</accession>
<evidence type="ECO:0000256" key="3">
    <source>
        <dbReference type="ARBA" id="ARBA00023251"/>
    </source>
</evidence>
<dbReference type="PROSITE" id="PS51819">
    <property type="entry name" value="VOC"/>
    <property type="match status" value="1"/>
</dbReference>
<dbReference type="RefSeq" id="WP_185678699.1">
    <property type="nucleotide sequence ID" value="NZ_JACLAX010000005.1"/>
</dbReference>
<dbReference type="Gene3D" id="3.10.180.10">
    <property type="entry name" value="2,3-Dihydroxybiphenyl 1,2-Dioxygenase, domain 1"/>
    <property type="match status" value="1"/>
</dbReference>
<dbReference type="InterPro" id="IPR000335">
    <property type="entry name" value="Bleomycin-R"/>
</dbReference>
<dbReference type="AlphaFoldDB" id="A0A7X1FXN9"/>
<comment type="similarity">
    <text evidence="1">Belongs to the bleomycin resistance protein family.</text>
</comment>
<organism evidence="5 6">
    <name type="scientific">Novosphingobium piscinae</name>
    <dbReference type="NCBI Taxonomy" id="1507448"/>
    <lineage>
        <taxon>Bacteria</taxon>
        <taxon>Pseudomonadati</taxon>
        <taxon>Pseudomonadota</taxon>
        <taxon>Alphaproteobacteria</taxon>
        <taxon>Sphingomonadales</taxon>
        <taxon>Sphingomonadaceae</taxon>
        <taxon>Novosphingobium</taxon>
    </lineage>
</organism>
<dbReference type="EMBL" id="JACLAX010000005">
    <property type="protein sequence ID" value="MBC2668806.1"/>
    <property type="molecule type" value="Genomic_DNA"/>
</dbReference>